<dbReference type="InterPro" id="IPR017930">
    <property type="entry name" value="Myb_dom"/>
</dbReference>
<dbReference type="FunFam" id="1.10.10.60:FF:000009">
    <property type="entry name" value="transcription factor MYB1R1"/>
    <property type="match status" value="1"/>
</dbReference>
<dbReference type="PROSITE" id="PS51294">
    <property type="entry name" value="HTH_MYB"/>
    <property type="match status" value="1"/>
</dbReference>
<evidence type="ECO:0000256" key="5">
    <source>
        <dbReference type="ARBA" id="ARBA00023242"/>
    </source>
</evidence>
<dbReference type="Proteomes" id="UP000652761">
    <property type="component" value="Unassembled WGS sequence"/>
</dbReference>
<evidence type="ECO:0000259" key="9">
    <source>
        <dbReference type="PROSITE" id="PS50090"/>
    </source>
</evidence>
<dbReference type="GO" id="GO:0009744">
    <property type="term" value="P:response to sucrose"/>
    <property type="evidence" value="ECO:0007669"/>
    <property type="project" value="UniProtKB-ARBA"/>
</dbReference>
<proteinExistence type="predicted"/>
<comment type="caution">
    <text evidence="12">The sequence shown here is derived from an EMBL/GenBank/DDBJ whole genome shotgun (WGS) entry which is preliminary data.</text>
</comment>
<dbReference type="PROSITE" id="PS50090">
    <property type="entry name" value="MYB_LIKE"/>
    <property type="match status" value="2"/>
</dbReference>
<evidence type="ECO:0000256" key="1">
    <source>
        <dbReference type="ARBA" id="ARBA00004123"/>
    </source>
</evidence>
<dbReference type="PROSITE" id="PS51293">
    <property type="entry name" value="SANT"/>
    <property type="match status" value="1"/>
</dbReference>
<dbReference type="FunFam" id="1.10.10.60:FF:000154">
    <property type="entry name" value="Transcription factor SRM1"/>
    <property type="match status" value="1"/>
</dbReference>
<evidence type="ECO:0000256" key="4">
    <source>
        <dbReference type="ARBA" id="ARBA00023163"/>
    </source>
</evidence>
<name>A0A843VLN4_COLES</name>
<comment type="subcellular location">
    <subcellularLocation>
        <location evidence="1">Nucleus</location>
    </subcellularLocation>
</comment>
<dbReference type="Gene3D" id="1.10.10.60">
    <property type="entry name" value="Homeodomain-like"/>
    <property type="match status" value="2"/>
</dbReference>
<keyword evidence="4" id="KW-0804">Transcription</keyword>
<dbReference type="SUPFAM" id="SSF46689">
    <property type="entry name" value="Homeodomain-like"/>
    <property type="match status" value="2"/>
</dbReference>
<dbReference type="InterPro" id="IPR009057">
    <property type="entry name" value="Homeodomain-like_sf"/>
</dbReference>
<evidence type="ECO:0000256" key="6">
    <source>
        <dbReference type="ARBA" id="ARBA00068153"/>
    </source>
</evidence>
<evidence type="ECO:0000256" key="8">
    <source>
        <dbReference type="SAM" id="MobiDB-lite"/>
    </source>
</evidence>
<dbReference type="EMBL" id="NMUH01001638">
    <property type="protein sequence ID" value="MQL94134.1"/>
    <property type="molecule type" value="Genomic_DNA"/>
</dbReference>
<keyword evidence="13" id="KW-1185">Reference proteome</keyword>
<organism evidence="12 13">
    <name type="scientific">Colocasia esculenta</name>
    <name type="common">Wild taro</name>
    <name type="synonym">Arum esculentum</name>
    <dbReference type="NCBI Taxonomy" id="4460"/>
    <lineage>
        <taxon>Eukaryota</taxon>
        <taxon>Viridiplantae</taxon>
        <taxon>Streptophyta</taxon>
        <taxon>Embryophyta</taxon>
        <taxon>Tracheophyta</taxon>
        <taxon>Spermatophyta</taxon>
        <taxon>Magnoliopsida</taxon>
        <taxon>Liliopsida</taxon>
        <taxon>Araceae</taxon>
        <taxon>Aroideae</taxon>
        <taxon>Colocasieae</taxon>
        <taxon>Colocasia</taxon>
    </lineage>
</organism>
<dbReference type="GO" id="GO:0003677">
    <property type="term" value="F:DNA binding"/>
    <property type="evidence" value="ECO:0007669"/>
    <property type="project" value="UniProtKB-KW"/>
</dbReference>
<dbReference type="Pfam" id="PF00249">
    <property type="entry name" value="Myb_DNA-binding"/>
    <property type="match status" value="2"/>
</dbReference>
<dbReference type="PANTHER" id="PTHR44042:SF67">
    <property type="entry name" value="MYB-LIKE PROTEIN I"/>
    <property type="match status" value="1"/>
</dbReference>
<evidence type="ECO:0000313" key="12">
    <source>
        <dbReference type="EMBL" id="MQL94134.1"/>
    </source>
</evidence>
<evidence type="ECO:0000259" key="10">
    <source>
        <dbReference type="PROSITE" id="PS51293"/>
    </source>
</evidence>
<dbReference type="SMART" id="SM00717">
    <property type="entry name" value="SANT"/>
    <property type="match status" value="2"/>
</dbReference>
<dbReference type="PANTHER" id="PTHR44042">
    <property type="entry name" value="DUPLICATED HOMEODOMAIN-LIKE SUPERFAMILY PROTEIN-RELATED"/>
    <property type="match status" value="1"/>
</dbReference>
<accession>A0A843VLN4</accession>
<evidence type="ECO:0000256" key="7">
    <source>
        <dbReference type="ARBA" id="ARBA00076145"/>
    </source>
</evidence>
<protein>
    <recommendedName>
        <fullName evidence="6">Transcription factor MYBS1</fullName>
    </recommendedName>
    <alternativeName>
        <fullName evidence="7">Myb-related protein S1</fullName>
    </alternativeName>
</protein>
<dbReference type="InterPro" id="IPR017884">
    <property type="entry name" value="SANT_dom"/>
</dbReference>
<dbReference type="GO" id="GO:0005634">
    <property type="term" value="C:nucleus"/>
    <property type="evidence" value="ECO:0007669"/>
    <property type="project" value="UniProtKB-SubCell"/>
</dbReference>
<evidence type="ECO:0000313" key="13">
    <source>
        <dbReference type="Proteomes" id="UP000652761"/>
    </source>
</evidence>
<evidence type="ECO:0000259" key="11">
    <source>
        <dbReference type="PROSITE" id="PS51294"/>
    </source>
</evidence>
<dbReference type="InterPro" id="IPR006447">
    <property type="entry name" value="Myb_dom_plants"/>
</dbReference>
<dbReference type="NCBIfam" id="TIGR01557">
    <property type="entry name" value="myb_SHAQKYF"/>
    <property type="match status" value="1"/>
</dbReference>
<feature type="compositionally biased region" description="Gly residues" evidence="8">
    <location>
        <begin position="106"/>
        <end position="129"/>
    </location>
</feature>
<dbReference type="AlphaFoldDB" id="A0A843VLN4"/>
<reference evidence="12" key="1">
    <citation type="submission" date="2017-07" db="EMBL/GenBank/DDBJ databases">
        <title>Taro Niue Genome Assembly and Annotation.</title>
        <authorList>
            <person name="Atibalentja N."/>
            <person name="Keating K."/>
            <person name="Fields C.J."/>
        </authorList>
    </citation>
    <scope>NUCLEOTIDE SEQUENCE</scope>
    <source>
        <strain evidence="12">Niue_2</strain>
        <tissue evidence="12">Leaf</tissue>
    </source>
</reference>
<keyword evidence="2" id="KW-0805">Transcription regulation</keyword>
<dbReference type="OrthoDB" id="118550at2759"/>
<feature type="compositionally biased region" description="Basic and acidic residues" evidence="8">
    <location>
        <begin position="85"/>
        <end position="94"/>
    </location>
</feature>
<dbReference type="InterPro" id="IPR001005">
    <property type="entry name" value="SANT/Myb"/>
</dbReference>
<dbReference type="GO" id="GO:0009739">
    <property type="term" value="P:response to gibberellin"/>
    <property type="evidence" value="ECO:0007669"/>
    <property type="project" value="UniProtKB-ARBA"/>
</dbReference>
<feature type="domain" description="Myb-like" evidence="9">
    <location>
        <begin position="134"/>
        <end position="186"/>
    </location>
</feature>
<evidence type="ECO:0000256" key="3">
    <source>
        <dbReference type="ARBA" id="ARBA00023125"/>
    </source>
</evidence>
<dbReference type="CDD" id="cd00167">
    <property type="entry name" value="SANT"/>
    <property type="match status" value="2"/>
</dbReference>
<feature type="domain" description="Myb-like" evidence="9">
    <location>
        <begin position="11"/>
        <end position="65"/>
    </location>
</feature>
<feature type="domain" description="SANT" evidence="10">
    <location>
        <begin position="142"/>
        <end position="190"/>
    </location>
</feature>
<sequence>MTAVAVAVTGWSREQDKAFEDALAEALPFDEEEGEEKDDRRWEEIAAKVPGRTAAEVRRHYEVLVEDVRSIEAGKVPPPRYLGAGKDKEGEREQPQPTPQLSGAGVKKGGGQVGGGGFDNSGGGQGRGGSNAEQERRKGIPWTEEEHKLFLLGLDKFGKGDWRSISRNFVISRTPTQVASHAQKYFIRLNSMNRDRRRASIHDITSVNNAANTTSSINVDHVSSPVIGQMNTPVMATPAAAVGVGAPLHAAVKHPIAHHHHHHHLGHQPPMPTGMMAMYAPAVGQPAAAHMVSAAVGTPIMRPPPGHGHPPYVIPVAYPVPPPTMHP</sequence>
<evidence type="ECO:0000256" key="2">
    <source>
        <dbReference type="ARBA" id="ARBA00023015"/>
    </source>
</evidence>
<feature type="domain" description="HTH myb-type" evidence="11">
    <location>
        <begin position="134"/>
        <end position="190"/>
    </location>
</feature>
<keyword evidence="3" id="KW-0238">DNA-binding</keyword>
<keyword evidence="5" id="KW-0539">Nucleus</keyword>
<gene>
    <name evidence="12" type="ORF">Taro_026786</name>
</gene>
<feature type="region of interest" description="Disordered" evidence="8">
    <location>
        <begin position="74"/>
        <end position="141"/>
    </location>
</feature>